<comment type="caution">
    <text evidence="1">The sequence shown here is derived from an EMBL/GenBank/DDBJ whole genome shotgun (WGS) entry which is preliminary data.</text>
</comment>
<dbReference type="Proteomes" id="UP000319619">
    <property type="component" value="Unassembled WGS sequence"/>
</dbReference>
<protein>
    <submittedName>
        <fullName evidence="1">Uncharacterized protein</fullName>
    </submittedName>
</protein>
<organism evidence="1 2">
    <name type="scientific">candidate division LCP-89 bacterium B3_LCP</name>
    <dbReference type="NCBI Taxonomy" id="2012998"/>
    <lineage>
        <taxon>Bacteria</taxon>
        <taxon>Pseudomonadati</taxon>
        <taxon>Bacteria division LCP-89</taxon>
    </lineage>
</organism>
<evidence type="ECO:0000313" key="2">
    <source>
        <dbReference type="Proteomes" id="UP000319619"/>
    </source>
</evidence>
<dbReference type="AlphaFoldDB" id="A0A532USY6"/>
<evidence type="ECO:0000313" key="1">
    <source>
        <dbReference type="EMBL" id="TKJ37927.1"/>
    </source>
</evidence>
<dbReference type="EMBL" id="NJBN01000011">
    <property type="protein sequence ID" value="TKJ37927.1"/>
    <property type="molecule type" value="Genomic_DNA"/>
</dbReference>
<accession>A0A532USY6</accession>
<reference evidence="1 2" key="1">
    <citation type="submission" date="2017-06" db="EMBL/GenBank/DDBJ databases">
        <title>Novel microbial phyla capable of carbon fixation and sulfur reduction in deep-sea sediments.</title>
        <authorList>
            <person name="Huang J."/>
            <person name="Baker B."/>
            <person name="Wang Y."/>
        </authorList>
    </citation>
    <scope>NUCLEOTIDE SEQUENCE [LARGE SCALE GENOMIC DNA]</scope>
    <source>
        <strain evidence="1">B3_LCP</strain>
    </source>
</reference>
<gene>
    <name evidence="1" type="ORF">CEE37_13260</name>
</gene>
<name>A0A532USY6_UNCL8</name>
<proteinExistence type="predicted"/>
<sequence>MRNMIFLSLILVLVALGNCKEPDFFGYFEPQLMTFYSHKSDDWALLNSNKLRLDIEVKPGKKVKFGANVNFYNYYGTTAYNLLDYLSPEITAIAQPHEQYYEFAYKDSIELDNVYLRMSFQYADVTVGIQQISYGTGYAWNPTDIFNRKDVLDPTYEQPGHNAVRFDVPLNRNVSMMVIYAPGDNWNVPTALLRLKARLGRFDFSFCGTTTPWKQTFYPVLGYREEERILVGGDLVGQLMGLGVWIEGAYNHMQLTEDFWEMTAGLDYTLRNELYILGEIYYHSEASSSSDDYTLNDWMSYFSGLTRTIGQSQAYVFIQYPITDLIHISSSIIGCINDESVALVPQLNYSLFQDVELTVFGNLYMGNEGTMYSKDLGNGGQIRLRVYF</sequence>